<dbReference type="EMBL" id="CAQQ02074774">
    <property type="status" value="NOT_ANNOTATED_CDS"/>
    <property type="molecule type" value="Genomic_DNA"/>
</dbReference>
<protein>
    <submittedName>
        <fullName evidence="2">Uncharacterized protein</fullName>
    </submittedName>
</protein>
<evidence type="ECO:0000256" key="1">
    <source>
        <dbReference type="SAM" id="MobiDB-lite"/>
    </source>
</evidence>
<dbReference type="EnsemblMetazoa" id="MESCA003999-RA">
    <property type="protein sequence ID" value="MESCA003999-PA"/>
    <property type="gene ID" value="MESCA003999"/>
</dbReference>
<organism evidence="2 3">
    <name type="scientific">Megaselia scalaris</name>
    <name type="common">Humpbacked fly</name>
    <name type="synonym">Phora scalaris</name>
    <dbReference type="NCBI Taxonomy" id="36166"/>
    <lineage>
        <taxon>Eukaryota</taxon>
        <taxon>Metazoa</taxon>
        <taxon>Ecdysozoa</taxon>
        <taxon>Arthropoda</taxon>
        <taxon>Hexapoda</taxon>
        <taxon>Insecta</taxon>
        <taxon>Pterygota</taxon>
        <taxon>Neoptera</taxon>
        <taxon>Endopterygota</taxon>
        <taxon>Diptera</taxon>
        <taxon>Brachycera</taxon>
        <taxon>Muscomorpha</taxon>
        <taxon>Platypezoidea</taxon>
        <taxon>Phoridae</taxon>
        <taxon>Megaseliini</taxon>
        <taxon>Megaselia</taxon>
    </lineage>
</organism>
<dbReference type="AlphaFoldDB" id="T1GKH6"/>
<evidence type="ECO:0000313" key="2">
    <source>
        <dbReference type="EnsemblMetazoa" id="MESCA003999-PA"/>
    </source>
</evidence>
<dbReference type="HOGENOM" id="CLU_1519587_0_0_1"/>
<dbReference type="Proteomes" id="UP000015102">
    <property type="component" value="Unassembled WGS sequence"/>
</dbReference>
<feature type="compositionally biased region" description="Basic and acidic residues" evidence="1">
    <location>
        <begin position="84"/>
        <end position="93"/>
    </location>
</feature>
<evidence type="ECO:0000313" key="3">
    <source>
        <dbReference type="Proteomes" id="UP000015102"/>
    </source>
</evidence>
<feature type="compositionally biased region" description="Low complexity" evidence="1">
    <location>
        <begin position="38"/>
        <end position="49"/>
    </location>
</feature>
<sequence length="177" mass="19990">MLKKGIKGQNQLEVAIGDGMEFTIHGDMKNNKSKKKLSNNASIIENSINHQDNRLEHELNHRSMSFQDEDTASIKSYGSHKNRPFKDESHKGSAETFGDCDEEKRDVSKEDLGIEEDVDEEGEECPLDGEMIIHAGQDEEVLDEFPADCCPDSYYVKFPFLAGDDDLHFGKDGEIYD</sequence>
<feature type="compositionally biased region" description="Basic and acidic residues" evidence="1">
    <location>
        <begin position="102"/>
        <end position="112"/>
    </location>
</feature>
<accession>T1GKH6</accession>
<reference evidence="2" key="2">
    <citation type="submission" date="2015-06" db="UniProtKB">
        <authorList>
            <consortium name="EnsemblMetazoa"/>
        </authorList>
    </citation>
    <scope>IDENTIFICATION</scope>
</reference>
<proteinExistence type="predicted"/>
<dbReference type="STRING" id="36166.T1GKH6"/>
<dbReference type="EMBL" id="CAQQ02074772">
    <property type="status" value="NOT_ANNOTATED_CDS"/>
    <property type="molecule type" value="Genomic_DNA"/>
</dbReference>
<feature type="region of interest" description="Disordered" evidence="1">
    <location>
        <begin position="30"/>
        <end position="125"/>
    </location>
</feature>
<feature type="compositionally biased region" description="Basic and acidic residues" evidence="1">
    <location>
        <begin position="51"/>
        <end position="61"/>
    </location>
</feature>
<dbReference type="EMBL" id="CAQQ02074773">
    <property type="status" value="NOT_ANNOTATED_CDS"/>
    <property type="molecule type" value="Genomic_DNA"/>
</dbReference>
<feature type="compositionally biased region" description="Acidic residues" evidence="1">
    <location>
        <begin position="113"/>
        <end position="125"/>
    </location>
</feature>
<keyword evidence="3" id="KW-1185">Reference proteome</keyword>
<reference evidence="3" key="1">
    <citation type="submission" date="2013-02" db="EMBL/GenBank/DDBJ databases">
        <authorList>
            <person name="Hughes D."/>
        </authorList>
    </citation>
    <scope>NUCLEOTIDE SEQUENCE</scope>
    <source>
        <strain>Durham</strain>
        <strain evidence="3">NC isolate 2 -- Noor lab</strain>
    </source>
</reference>
<name>T1GKH6_MEGSC</name>